<dbReference type="AlphaFoldDB" id="A0A0A9BM68"/>
<evidence type="ECO:0000313" key="1">
    <source>
        <dbReference type="EMBL" id="JAD64466.1"/>
    </source>
</evidence>
<reference evidence="1" key="2">
    <citation type="journal article" date="2015" name="Data Brief">
        <title>Shoot transcriptome of the giant reed, Arundo donax.</title>
        <authorList>
            <person name="Barrero R.A."/>
            <person name="Guerrero F.D."/>
            <person name="Moolhuijzen P."/>
            <person name="Goolsby J.A."/>
            <person name="Tidwell J."/>
            <person name="Bellgard S.E."/>
            <person name="Bellgard M.I."/>
        </authorList>
    </citation>
    <scope>NUCLEOTIDE SEQUENCE</scope>
    <source>
        <tissue evidence="1">Shoot tissue taken approximately 20 cm above the soil surface</tissue>
    </source>
</reference>
<protein>
    <submittedName>
        <fullName evidence="1">Uncharacterized protein</fullName>
    </submittedName>
</protein>
<proteinExistence type="predicted"/>
<organism evidence="1">
    <name type="scientific">Arundo donax</name>
    <name type="common">Giant reed</name>
    <name type="synonym">Donax arundinaceus</name>
    <dbReference type="NCBI Taxonomy" id="35708"/>
    <lineage>
        <taxon>Eukaryota</taxon>
        <taxon>Viridiplantae</taxon>
        <taxon>Streptophyta</taxon>
        <taxon>Embryophyta</taxon>
        <taxon>Tracheophyta</taxon>
        <taxon>Spermatophyta</taxon>
        <taxon>Magnoliopsida</taxon>
        <taxon>Liliopsida</taxon>
        <taxon>Poales</taxon>
        <taxon>Poaceae</taxon>
        <taxon>PACMAD clade</taxon>
        <taxon>Arundinoideae</taxon>
        <taxon>Arundineae</taxon>
        <taxon>Arundo</taxon>
    </lineage>
</organism>
<reference evidence="1" key="1">
    <citation type="submission" date="2014-09" db="EMBL/GenBank/DDBJ databases">
        <authorList>
            <person name="Magalhaes I.L.F."/>
            <person name="Oliveira U."/>
            <person name="Santos F.R."/>
            <person name="Vidigal T.H.D.A."/>
            <person name="Brescovit A.D."/>
            <person name="Santos A.J."/>
        </authorList>
    </citation>
    <scope>NUCLEOTIDE SEQUENCE</scope>
    <source>
        <tissue evidence="1">Shoot tissue taken approximately 20 cm above the soil surface</tissue>
    </source>
</reference>
<dbReference type="EMBL" id="GBRH01233429">
    <property type="protein sequence ID" value="JAD64466.1"/>
    <property type="molecule type" value="Transcribed_RNA"/>
</dbReference>
<name>A0A0A9BM68_ARUDO</name>
<sequence>MLFILKLMDSRRQPTKL</sequence>
<accession>A0A0A9BM68</accession>